<reference evidence="3" key="1">
    <citation type="journal article" date="2019" name="Int. J. Syst. Evol. Microbiol.">
        <title>The Global Catalogue of Microorganisms (GCM) 10K type strain sequencing project: providing services to taxonomists for standard genome sequencing and annotation.</title>
        <authorList>
            <consortium name="The Broad Institute Genomics Platform"/>
            <consortium name="The Broad Institute Genome Sequencing Center for Infectious Disease"/>
            <person name="Wu L."/>
            <person name="Ma J."/>
        </authorList>
    </citation>
    <scope>NUCLEOTIDE SEQUENCE [LARGE SCALE GENOMIC DNA]</scope>
    <source>
        <strain evidence="3">SYNS20</strain>
    </source>
</reference>
<protein>
    <submittedName>
        <fullName evidence="2">Uncharacterized protein</fullName>
    </submittedName>
</protein>
<evidence type="ECO:0000313" key="3">
    <source>
        <dbReference type="Proteomes" id="UP001596523"/>
    </source>
</evidence>
<gene>
    <name evidence="2" type="ORF">ACFQVC_01985</name>
</gene>
<feature type="region of interest" description="Disordered" evidence="1">
    <location>
        <begin position="1"/>
        <end position="66"/>
    </location>
</feature>
<proteinExistence type="predicted"/>
<keyword evidence="3" id="KW-1185">Reference proteome</keyword>
<dbReference type="EMBL" id="JBHTCF010000001">
    <property type="protein sequence ID" value="MFC7302988.1"/>
    <property type="molecule type" value="Genomic_DNA"/>
</dbReference>
<dbReference type="Proteomes" id="UP001596523">
    <property type="component" value="Unassembled WGS sequence"/>
</dbReference>
<organism evidence="2 3">
    <name type="scientific">Streptomyces monticola</name>
    <dbReference type="NCBI Taxonomy" id="2666263"/>
    <lineage>
        <taxon>Bacteria</taxon>
        <taxon>Bacillati</taxon>
        <taxon>Actinomycetota</taxon>
        <taxon>Actinomycetes</taxon>
        <taxon>Kitasatosporales</taxon>
        <taxon>Streptomycetaceae</taxon>
        <taxon>Streptomyces</taxon>
    </lineage>
</organism>
<accession>A0ABW2JBR0</accession>
<dbReference type="RefSeq" id="WP_381825705.1">
    <property type="nucleotide sequence ID" value="NZ_JBHTCF010000001.1"/>
</dbReference>
<comment type="caution">
    <text evidence="2">The sequence shown here is derived from an EMBL/GenBank/DDBJ whole genome shotgun (WGS) entry which is preliminary data.</text>
</comment>
<name>A0ABW2JBR0_9ACTN</name>
<feature type="compositionally biased region" description="Basic and acidic residues" evidence="1">
    <location>
        <begin position="52"/>
        <end position="66"/>
    </location>
</feature>
<evidence type="ECO:0000313" key="2">
    <source>
        <dbReference type="EMBL" id="MFC7302988.1"/>
    </source>
</evidence>
<evidence type="ECO:0000256" key="1">
    <source>
        <dbReference type="SAM" id="MobiDB-lite"/>
    </source>
</evidence>
<sequence length="66" mass="6916">MDFLRPVSRGRRSPSGPSTPSLCQGWHAGEEISSTTLGAPVIPAGVLEPGPEPDKTPVRPEHLTGT</sequence>